<keyword evidence="6" id="KW-1185">Reference proteome</keyword>
<dbReference type="CDD" id="cd06464">
    <property type="entry name" value="ACD_sHsps-like"/>
    <property type="match status" value="1"/>
</dbReference>
<comment type="caution">
    <text evidence="5">The sequence shown here is derived from an EMBL/GenBank/DDBJ whole genome shotgun (WGS) entry which is preliminary data.</text>
</comment>
<dbReference type="InterPro" id="IPR002068">
    <property type="entry name" value="A-crystallin/Hsp20_dom"/>
</dbReference>
<dbReference type="Gramene" id="PSS07506">
    <property type="protein sequence ID" value="PSS07506"/>
    <property type="gene ID" value="CEY00_Acc17854"/>
</dbReference>
<dbReference type="EMBL" id="NKQK01000016">
    <property type="protein sequence ID" value="PSS07506.1"/>
    <property type="molecule type" value="Genomic_DNA"/>
</dbReference>
<dbReference type="AlphaFoldDB" id="A0A2R6QG01"/>
<evidence type="ECO:0000313" key="6">
    <source>
        <dbReference type="Proteomes" id="UP000241394"/>
    </source>
</evidence>
<protein>
    <submittedName>
        <fullName evidence="5">Alpha crystallin/Hsp20 domain protein</fullName>
    </submittedName>
</protein>
<dbReference type="GO" id="GO:0009408">
    <property type="term" value="P:response to heat"/>
    <property type="evidence" value="ECO:0007669"/>
    <property type="project" value="InterPro"/>
</dbReference>
<name>A0A2R6QG01_ACTCC</name>
<dbReference type="SUPFAM" id="SSF49764">
    <property type="entry name" value="HSP20-like chaperones"/>
    <property type="match status" value="1"/>
</dbReference>
<dbReference type="OrthoDB" id="1431247at2759"/>
<keyword evidence="1" id="KW-0346">Stress response</keyword>
<dbReference type="Proteomes" id="UP000241394">
    <property type="component" value="Chromosome LG16"/>
</dbReference>
<evidence type="ECO:0000256" key="3">
    <source>
        <dbReference type="RuleBase" id="RU003616"/>
    </source>
</evidence>
<reference evidence="6" key="2">
    <citation type="journal article" date="2018" name="BMC Genomics">
        <title>A manually annotated Actinidia chinensis var. chinensis (kiwifruit) genome highlights the challenges associated with draft genomes and gene prediction in plants.</title>
        <authorList>
            <person name="Pilkington S.M."/>
            <person name="Crowhurst R."/>
            <person name="Hilario E."/>
            <person name="Nardozza S."/>
            <person name="Fraser L."/>
            <person name="Peng Y."/>
            <person name="Gunaseelan K."/>
            <person name="Simpson R."/>
            <person name="Tahir J."/>
            <person name="Deroles S.C."/>
            <person name="Templeton K."/>
            <person name="Luo Z."/>
            <person name="Davy M."/>
            <person name="Cheng C."/>
            <person name="McNeilage M."/>
            <person name="Scaglione D."/>
            <person name="Liu Y."/>
            <person name="Zhang Q."/>
            <person name="Datson P."/>
            <person name="De Silva N."/>
            <person name="Gardiner S.E."/>
            <person name="Bassett H."/>
            <person name="Chagne D."/>
            <person name="McCallum J."/>
            <person name="Dzierzon H."/>
            <person name="Deng C."/>
            <person name="Wang Y.Y."/>
            <person name="Barron L."/>
            <person name="Manako K."/>
            <person name="Bowen J."/>
            <person name="Foster T.M."/>
            <person name="Erridge Z.A."/>
            <person name="Tiffin H."/>
            <person name="Waite C.N."/>
            <person name="Davies K.M."/>
            <person name="Grierson E.P."/>
            <person name="Laing W.A."/>
            <person name="Kirk R."/>
            <person name="Chen X."/>
            <person name="Wood M."/>
            <person name="Montefiori M."/>
            <person name="Brummell D.A."/>
            <person name="Schwinn K.E."/>
            <person name="Catanach A."/>
            <person name="Fullerton C."/>
            <person name="Li D."/>
            <person name="Meiyalaghan S."/>
            <person name="Nieuwenhuizen N."/>
            <person name="Read N."/>
            <person name="Prakash R."/>
            <person name="Hunter D."/>
            <person name="Zhang H."/>
            <person name="McKenzie M."/>
            <person name="Knabel M."/>
            <person name="Harris A."/>
            <person name="Allan A.C."/>
            <person name="Gleave A."/>
            <person name="Chen A."/>
            <person name="Janssen B.J."/>
            <person name="Plunkett B."/>
            <person name="Ampomah-Dwamena C."/>
            <person name="Voogd C."/>
            <person name="Leif D."/>
            <person name="Lafferty D."/>
            <person name="Souleyre E.J.F."/>
            <person name="Varkonyi-Gasic E."/>
            <person name="Gambi F."/>
            <person name="Hanley J."/>
            <person name="Yao J.L."/>
            <person name="Cheung J."/>
            <person name="David K.M."/>
            <person name="Warren B."/>
            <person name="Marsh K."/>
            <person name="Snowden K.C."/>
            <person name="Lin-Wang K."/>
            <person name="Brian L."/>
            <person name="Martinez-Sanchez M."/>
            <person name="Wang M."/>
            <person name="Ileperuma N."/>
            <person name="Macnee N."/>
            <person name="Campin R."/>
            <person name="McAtee P."/>
            <person name="Drummond R.S.M."/>
            <person name="Espley R.V."/>
            <person name="Ireland H.S."/>
            <person name="Wu R."/>
            <person name="Atkinson R.G."/>
            <person name="Karunairetnam S."/>
            <person name="Bulley S."/>
            <person name="Chunkath S."/>
            <person name="Hanley Z."/>
            <person name="Storey R."/>
            <person name="Thrimawithana A.H."/>
            <person name="Thomson S."/>
            <person name="David C."/>
            <person name="Testolin R."/>
            <person name="Huang H."/>
            <person name="Hellens R.P."/>
            <person name="Schaffer R.J."/>
        </authorList>
    </citation>
    <scope>NUCLEOTIDE SEQUENCE [LARGE SCALE GENOMIC DNA]</scope>
    <source>
        <strain evidence="6">cv. Red5</strain>
    </source>
</reference>
<reference evidence="5 6" key="1">
    <citation type="submission" date="2017-07" db="EMBL/GenBank/DDBJ databases">
        <title>An improved, manually edited Actinidia chinensis var. chinensis (kiwifruit) genome highlights the challenges associated with draft genomes and gene prediction in plants.</title>
        <authorList>
            <person name="Pilkington S."/>
            <person name="Crowhurst R."/>
            <person name="Hilario E."/>
            <person name="Nardozza S."/>
            <person name="Fraser L."/>
            <person name="Peng Y."/>
            <person name="Gunaseelan K."/>
            <person name="Simpson R."/>
            <person name="Tahir J."/>
            <person name="Deroles S."/>
            <person name="Templeton K."/>
            <person name="Luo Z."/>
            <person name="Davy M."/>
            <person name="Cheng C."/>
            <person name="Mcneilage M."/>
            <person name="Scaglione D."/>
            <person name="Liu Y."/>
            <person name="Zhang Q."/>
            <person name="Datson P."/>
            <person name="De Silva N."/>
            <person name="Gardiner S."/>
            <person name="Bassett H."/>
            <person name="Chagne D."/>
            <person name="Mccallum J."/>
            <person name="Dzierzon H."/>
            <person name="Deng C."/>
            <person name="Wang Y.-Y."/>
            <person name="Barron N."/>
            <person name="Manako K."/>
            <person name="Bowen J."/>
            <person name="Foster T."/>
            <person name="Erridge Z."/>
            <person name="Tiffin H."/>
            <person name="Waite C."/>
            <person name="Davies K."/>
            <person name="Grierson E."/>
            <person name="Laing W."/>
            <person name="Kirk R."/>
            <person name="Chen X."/>
            <person name="Wood M."/>
            <person name="Montefiori M."/>
            <person name="Brummell D."/>
            <person name="Schwinn K."/>
            <person name="Catanach A."/>
            <person name="Fullerton C."/>
            <person name="Li D."/>
            <person name="Meiyalaghan S."/>
            <person name="Nieuwenhuizen N."/>
            <person name="Read N."/>
            <person name="Prakash R."/>
            <person name="Hunter D."/>
            <person name="Zhang H."/>
            <person name="Mckenzie M."/>
            <person name="Knabel M."/>
            <person name="Harris A."/>
            <person name="Allan A."/>
            <person name="Chen A."/>
            <person name="Janssen B."/>
            <person name="Plunkett B."/>
            <person name="Dwamena C."/>
            <person name="Voogd C."/>
            <person name="Leif D."/>
            <person name="Lafferty D."/>
            <person name="Souleyre E."/>
            <person name="Varkonyi-Gasic E."/>
            <person name="Gambi F."/>
            <person name="Hanley J."/>
            <person name="Yao J.-L."/>
            <person name="Cheung J."/>
            <person name="David K."/>
            <person name="Warren B."/>
            <person name="Marsh K."/>
            <person name="Snowden K."/>
            <person name="Lin-Wang K."/>
            <person name="Brian L."/>
            <person name="Martinez-Sanchez M."/>
            <person name="Wang M."/>
            <person name="Ileperuma N."/>
            <person name="Macnee N."/>
            <person name="Campin R."/>
            <person name="Mcatee P."/>
            <person name="Drummond R."/>
            <person name="Espley R."/>
            <person name="Ireland H."/>
            <person name="Wu R."/>
            <person name="Atkinson R."/>
            <person name="Karunairetnam S."/>
            <person name="Bulley S."/>
            <person name="Chunkath S."/>
            <person name="Hanley Z."/>
            <person name="Storey R."/>
            <person name="Thrimawithana A."/>
            <person name="Thomson S."/>
            <person name="David C."/>
            <person name="Testolin R."/>
        </authorList>
    </citation>
    <scope>NUCLEOTIDE SEQUENCE [LARGE SCALE GENOMIC DNA]</scope>
    <source>
        <strain evidence="6">cv. Red5</strain>
        <tissue evidence="5">Young leaf</tissue>
    </source>
</reference>
<evidence type="ECO:0000313" key="5">
    <source>
        <dbReference type="EMBL" id="PSS07506.1"/>
    </source>
</evidence>
<dbReference type="Gene3D" id="2.60.40.790">
    <property type="match status" value="1"/>
</dbReference>
<gene>
    <name evidence="5" type="ORF">CEY00_Acc17854</name>
</gene>
<sequence length="231" mass="25975">MALARLALKNLGERVVSPCCFSLVSQSFAERSLGSAQNQRWSSEILKGFATKPEKSKGQEVAVAEADKKSKLSPRRTHRWGLWRKDNKDLVPALHDFLPSGLGSALVQVTENINKLLENLAPSRLLGRVKEQDNCYKLKYYMPGLSKEDLKITAEDGILRIKGEHKEEGEQDSDSDEQWVAMSYGYYDNTILLPEDAKVDEIKAEMKDGVLNIVIPKSETPKKDVKEIEIN</sequence>
<comment type="similarity">
    <text evidence="2 3">Belongs to the small heat shock protein (HSP20) family.</text>
</comment>
<organism evidence="5 6">
    <name type="scientific">Actinidia chinensis var. chinensis</name>
    <name type="common">Chinese soft-hair kiwi</name>
    <dbReference type="NCBI Taxonomy" id="1590841"/>
    <lineage>
        <taxon>Eukaryota</taxon>
        <taxon>Viridiplantae</taxon>
        <taxon>Streptophyta</taxon>
        <taxon>Embryophyta</taxon>
        <taxon>Tracheophyta</taxon>
        <taxon>Spermatophyta</taxon>
        <taxon>Magnoliopsida</taxon>
        <taxon>eudicotyledons</taxon>
        <taxon>Gunneridae</taxon>
        <taxon>Pentapetalae</taxon>
        <taxon>asterids</taxon>
        <taxon>Ericales</taxon>
        <taxon>Actinidiaceae</taxon>
        <taxon>Actinidia</taxon>
    </lineage>
</organism>
<dbReference type="PROSITE" id="PS01031">
    <property type="entry name" value="SHSP"/>
    <property type="match status" value="1"/>
</dbReference>
<dbReference type="PANTHER" id="PTHR46733:SF3">
    <property type="entry name" value="26.5 KDA HEAT SHOCK PROTEIN, MITOCHONDRIAL"/>
    <property type="match status" value="1"/>
</dbReference>
<evidence type="ECO:0000259" key="4">
    <source>
        <dbReference type="PROSITE" id="PS01031"/>
    </source>
</evidence>
<accession>A0A2R6QG01</accession>
<dbReference type="InterPro" id="IPR008978">
    <property type="entry name" value="HSP20-like_chaperone"/>
</dbReference>
<dbReference type="PANTHER" id="PTHR46733">
    <property type="entry name" value="26.5 KDA HEAT SHOCK PROTEIN, MITOCHONDRIAL"/>
    <property type="match status" value="1"/>
</dbReference>
<evidence type="ECO:0000256" key="1">
    <source>
        <dbReference type="ARBA" id="ARBA00023016"/>
    </source>
</evidence>
<dbReference type="FunCoup" id="A0A2R6QG01">
    <property type="interactions" value="15"/>
</dbReference>
<dbReference type="InParanoid" id="A0A2R6QG01"/>
<dbReference type="Pfam" id="PF00011">
    <property type="entry name" value="HSP20"/>
    <property type="match status" value="1"/>
</dbReference>
<dbReference type="STRING" id="1590841.A0A2R6QG01"/>
<dbReference type="OMA" id="CEWWSAS"/>
<evidence type="ECO:0000256" key="2">
    <source>
        <dbReference type="PROSITE-ProRule" id="PRU00285"/>
    </source>
</evidence>
<dbReference type="InterPro" id="IPR044587">
    <property type="entry name" value="HSP21-like"/>
</dbReference>
<feature type="domain" description="SHSP" evidence="4">
    <location>
        <begin position="116"/>
        <end position="231"/>
    </location>
</feature>
<proteinExistence type="inferred from homology"/>